<comment type="caution">
    <text evidence="4">The sequence shown here is derived from an EMBL/GenBank/DDBJ whole genome shotgun (WGS) entry which is preliminary data.</text>
</comment>
<evidence type="ECO:0000256" key="1">
    <source>
        <dbReference type="ARBA" id="ARBA00010116"/>
    </source>
</evidence>
<dbReference type="STRING" id="23.BEL05_12660"/>
<feature type="domain" description="Big-1" evidence="3">
    <location>
        <begin position="159"/>
        <end position="256"/>
    </location>
</feature>
<dbReference type="InterPro" id="IPR003344">
    <property type="entry name" value="Big_1_dom"/>
</dbReference>
<dbReference type="SUPFAM" id="SSF49373">
    <property type="entry name" value="Invasin/intimin cell-adhesion fragments"/>
    <property type="match status" value="3"/>
</dbReference>
<dbReference type="EMBL" id="MCBT01000013">
    <property type="protein sequence ID" value="OEG75013.1"/>
    <property type="molecule type" value="Genomic_DNA"/>
</dbReference>
<dbReference type="PROSITE" id="PS51257">
    <property type="entry name" value="PROKAR_LIPOPROTEIN"/>
    <property type="match status" value="1"/>
</dbReference>
<dbReference type="Proteomes" id="UP000095230">
    <property type="component" value="Unassembled WGS sequence"/>
</dbReference>
<feature type="chain" id="PRO_5009179368" description="Big-1 domain-containing protein" evidence="2">
    <location>
        <begin position="27"/>
        <end position="841"/>
    </location>
</feature>
<dbReference type="InterPro" id="IPR008964">
    <property type="entry name" value="Invasin/intimin_cell_adhesion"/>
</dbReference>
<evidence type="ECO:0000313" key="5">
    <source>
        <dbReference type="Proteomes" id="UP000095230"/>
    </source>
</evidence>
<keyword evidence="2" id="KW-0732">Signal</keyword>
<name>A0A1E5IYU2_SHECO</name>
<evidence type="ECO:0000256" key="2">
    <source>
        <dbReference type="SAM" id="SignalP"/>
    </source>
</evidence>
<gene>
    <name evidence="4" type="ORF">BEL05_12660</name>
</gene>
<evidence type="ECO:0000259" key="3">
    <source>
        <dbReference type="PROSITE" id="PS51127"/>
    </source>
</evidence>
<protein>
    <recommendedName>
        <fullName evidence="3">Big-1 domain-containing protein</fullName>
    </recommendedName>
</protein>
<dbReference type="PROSITE" id="PS51127">
    <property type="entry name" value="BIG1"/>
    <property type="match status" value="1"/>
</dbReference>
<organism evidence="4 5">
    <name type="scientific">Shewanella colwelliana</name>
    <name type="common">Alteromonas colwelliana</name>
    <dbReference type="NCBI Taxonomy" id="23"/>
    <lineage>
        <taxon>Bacteria</taxon>
        <taxon>Pseudomonadati</taxon>
        <taxon>Pseudomonadota</taxon>
        <taxon>Gammaproteobacteria</taxon>
        <taxon>Alteromonadales</taxon>
        <taxon>Shewanellaceae</taxon>
        <taxon>Shewanella</taxon>
    </lineage>
</organism>
<feature type="signal peptide" evidence="2">
    <location>
        <begin position="1"/>
        <end position="26"/>
    </location>
</feature>
<sequence>MRLIKNCLNFGLTLVFALTLSACNGAAEGTDTGGNQGDFALSLSYKTVENGQCSEPTNELSFATSSSICVVAHVTQGGSNSSGELVSFSATYGEIAPTTKLTQSNGLAEVILSNSAATIGAGIVTATLTPSTGEQDPLSSTKNYEFISDGTTPGETVPKLNASILKTGSVVTQLKVGETVQLQAQFVDNANLGIPQQIVTFTAGGATLTPNSALTKSSGIAQVSYTPSSTDLGAASLNTSITYKGVTYQSNSLYEVLPADAIGGDGTLKLGHFDASGSFVEGTLATTLTPTDGQYVISAGGSFGVTASIVNQADDGSITRVQTPTAVSFSSDCVSSNNASLDSPVTTLSGSATSTFQDSSCSGNSERDDIIVASVLAGNQTLSASLPFTLARQTLASLSFISAEPANIRIKGAGGTGSSESSLVTFRVTSANGQPTSQQTVKFDLDTVVGGLSFSNGQATAQSLTNSQGLASIRVLSGTVPTPVRVVASATDADTNETITSQSEQLTVNTGLPQQLGFSLSTSMANPEAGDHNGETVTITAYASDSFGNPAPDDTTINFTSEGGQIGSSCLTTNGSCAVTWTSASPRVSDHRITVLAYALGHETFFDTNGNNVFDDGAAVNACLLGATEIACSGNGMDRENYMPNGFSDLPDAFRDDNENFVHDQGEKFFNTKGETTYGARDTLFNGPQCEGSLCGKEQANKTYIRKALVMTMSGSTADFIISQDGNLILDTRQGISNPVSALPAGASASFAITLFDSAKQVLPAGSNLNITASEGTLSYRPYTVPNLNSDGGTSTSFNVTNDIDPTSVGESSKTSSVSIELVTPKGIKTEVSINVELTGT</sequence>
<dbReference type="RefSeq" id="WP_069670526.1">
    <property type="nucleotide sequence ID" value="NZ_MCBT01000013.1"/>
</dbReference>
<dbReference type="Gene3D" id="2.60.40.10">
    <property type="entry name" value="Immunoglobulins"/>
    <property type="match status" value="4"/>
</dbReference>
<evidence type="ECO:0000313" key="4">
    <source>
        <dbReference type="EMBL" id="OEG75013.1"/>
    </source>
</evidence>
<dbReference type="InterPro" id="IPR013783">
    <property type="entry name" value="Ig-like_fold"/>
</dbReference>
<comment type="similarity">
    <text evidence="1">Belongs to the intimin/invasin family.</text>
</comment>
<proteinExistence type="inferred from homology"/>
<reference evidence="4 5" key="1">
    <citation type="submission" date="2016-07" db="EMBL/GenBank/DDBJ databases">
        <title>Whole-genome of two Shewanella species isolated from a digestive organ of sea cucumber Apostichopus japonicus Selenka 1867.</title>
        <authorList>
            <person name="Hong H.-H."/>
            <person name="Choi H."/>
            <person name="Cheon S."/>
            <person name="Oh J.-S."/>
            <person name="Lee H.-G."/>
            <person name="Park C."/>
        </authorList>
    </citation>
    <scope>NUCLEOTIDE SEQUENCE [LARGE SCALE GENOMIC DNA]</scope>
    <source>
        <strain evidence="4 5">CSB03KR</strain>
    </source>
</reference>
<accession>A0A1E5IYU2</accession>
<dbReference type="AlphaFoldDB" id="A0A1E5IYU2"/>